<name>A0A1X6MQJ1_9APHY</name>
<proteinExistence type="predicted"/>
<dbReference type="OrthoDB" id="6077919at2759"/>
<dbReference type="RefSeq" id="XP_024335280.1">
    <property type="nucleotide sequence ID" value="XM_024486671.1"/>
</dbReference>
<keyword evidence="3" id="KW-0862">Zinc</keyword>
<evidence type="ECO:0000256" key="1">
    <source>
        <dbReference type="ARBA" id="ARBA00022723"/>
    </source>
</evidence>
<dbReference type="GO" id="GO:0008270">
    <property type="term" value="F:zinc ion binding"/>
    <property type="evidence" value="ECO:0007669"/>
    <property type="project" value="UniProtKB-KW"/>
</dbReference>
<dbReference type="InterPro" id="IPR013087">
    <property type="entry name" value="Znf_C2H2_type"/>
</dbReference>
<feature type="domain" description="C2H2-type" evidence="5">
    <location>
        <begin position="81"/>
        <end position="111"/>
    </location>
</feature>
<evidence type="ECO:0000259" key="5">
    <source>
        <dbReference type="PROSITE" id="PS50157"/>
    </source>
</evidence>
<evidence type="ECO:0000313" key="7">
    <source>
        <dbReference type="Proteomes" id="UP000194127"/>
    </source>
</evidence>
<keyword evidence="2 4" id="KW-0863">Zinc-finger</keyword>
<dbReference type="Pfam" id="PF12171">
    <property type="entry name" value="zf-C2H2_jaz"/>
    <property type="match status" value="1"/>
</dbReference>
<protein>
    <recommendedName>
        <fullName evidence="5">C2H2-type domain-containing protein</fullName>
    </recommendedName>
</protein>
<keyword evidence="7" id="KW-1185">Reference proteome</keyword>
<dbReference type="Gene3D" id="3.30.160.60">
    <property type="entry name" value="Classic Zinc Finger"/>
    <property type="match status" value="1"/>
</dbReference>
<dbReference type="SUPFAM" id="SSF57667">
    <property type="entry name" value="beta-beta-alpha zinc fingers"/>
    <property type="match status" value="2"/>
</dbReference>
<dbReference type="InterPro" id="IPR036236">
    <property type="entry name" value="Znf_C2H2_sf"/>
</dbReference>
<dbReference type="InterPro" id="IPR022755">
    <property type="entry name" value="Znf_C2H2_jaz"/>
</dbReference>
<accession>A0A1X6MQJ1</accession>
<dbReference type="GeneID" id="36331620"/>
<evidence type="ECO:0000256" key="2">
    <source>
        <dbReference type="ARBA" id="ARBA00022771"/>
    </source>
</evidence>
<dbReference type="AlphaFoldDB" id="A0A1X6MQJ1"/>
<keyword evidence="1" id="KW-0479">Metal-binding</keyword>
<dbReference type="PROSITE" id="PS00028">
    <property type="entry name" value="ZINC_FINGER_C2H2_1"/>
    <property type="match status" value="2"/>
</dbReference>
<organism evidence="6 7">
    <name type="scientific">Postia placenta MAD-698-R-SB12</name>
    <dbReference type="NCBI Taxonomy" id="670580"/>
    <lineage>
        <taxon>Eukaryota</taxon>
        <taxon>Fungi</taxon>
        <taxon>Dikarya</taxon>
        <taxon>Basidiomycota</taxon>
        <taxon>Agaricomycotina</taxon>
        <taxon>Agaricomycetes</taxon>
        <taxon>Polyporales</taxon>
        <taxon>Adustoporiaceae</taxon>
        <taxon>Rhodonia</taxon>
    </lineage>
</organism>
<dbReference type="STRING" id="670580.A0A1X6MQJ1"/>
<dbReference type="Proteomes" id="UP000194127">
    <property type="component" value="Unassembled WGS sequence"/>
</dbReference>
<feature type="domain" description="C2H2-type" evidence="5">
    <location>
        <begin position="193"/>
        <end position="222"/>
    </location>
</feature>
<evidence type="ECO:0000256" key="4">
    <source>
        <dbReference type="PROSITE-ProRule" id="PRU00042"/>
    </source>
</evidence>
<dbReference type="SMART" id="SM00355">
    <property type="entry name" value="ZnF_C2H2"/>
    <property type="match status" value="3"/>
</dbReference>
<gene>
    <name evidence="6" type="ORF">POSPLADRAFT_1152614</name>
</gene>
<dbReference type="PROSITE" id="PS50157">
    <property type="entry name" value="ZINC_FINGER_C2H2_2"/>
    <property type="match status" value="2"/>
</dbReference>
<evidence type="ECO:0000313" key="6">
    <source>
        <dbReference type="EMBL" id="OSX58486.1"/>
    </source>
</evidence>
<evidence type="ECO:0000256" key="3">
    <source>
        <dbReference type="ARBA" id="ARBA00022833"/>
    </source>
</evidence>
<reference evidence="6 7" key="1">
    <citation type="submission" date="2017-04" db="EMBL/GenBank/DDBJ databases">
        <title>Genome Sequence of the Model Brown-Rot Fungus Postia placenta SB12.</title>
        <authorList>
            <consortium name="DOE Joint Genome Institute"/>
            <person name="Gaskell J."/>
            <person name="Kersten P."/>
            <person name="Larrondo L.F."/>
            <person name="Canessa P."/>
            <person name="Martinez D."/>
            <person name="Hibbett D."/>
            <person name="Schmoll M."/>
            <person name="Kubicek C.P."/>
            <person name="Martinez A.T."/>
            <person name="Yadav J."/>
            <person name="Master E."/>
            <person name="Magnuson J.K."/>
            <person name="James T."/>
            <person name="Yaver D."/>
            <person name="Berka R."/>
            <person name="Labutti K."/>
            <person name="Lipzen A."/>
            <person name="Aerts A."/>
            <person name="Barry K."/>
            <person name="Henrissat B."/>
            <person name="Blanchette R."/>
            <person name="Grigoriev I."/>
            <person name="Cullen D."/>
        </authorList>
    </citation>
    <scope>NUCLEOTIDE SEQUENCE [LARGE SCALE GENOMIC DNA]</scope>
    <source>
        <strain evidence="6 7">MAD-698-R-SB12</strain>
    </source>
</reference>
<sequence length="275" mass="30832">MAHCGQCDRWFINLHALQDHEQHSPKHARCRQQSKKTKTHTCHICGAVCMYHFYRRPRCPLITVQGLSTLNGLQQHQINKHNCCVPCNRYFASVQALRSHLQSSIHQPKSVLCPGHKCSKRCKTAAGLVNHLESGACRSGMNRARINALAVEFDKTNVITNRARLLSGSHGSCAPRPLITSIATSLSFNGRSYECFMCHRQFQTLDRLNQHLVSPAHDDEIYRCPKAFQGCGKEFRVLSALCQHVESGKCGIRRFNAPMQKVIGSMSSALKGLLL</sequence>
<dbReference type="EMBL" id="KZ110604">
    <property type="protein sequence ID" value="OSX58486.1"/>
    <property type="molecule type" value="Genomic_DNA"/>
</dbReference>